<sequence>MTHALFCVLFPLLLQLSSGTPVRVRHWSSFSSPFVQPRYRAIPSVCQGHIANTLMFQGFLQPFFSFDMQVGKCSIVYGVTVRSGAPNVFSTLEECRQTCCSDGLC</sequence>
<dbReference type="EMBL" id="JAUCMV010000004">
    <property type="protein sequence ID" value="KAK0400430.1"/>
    <property type="molecule type" value="Genomic_DNA"/>
</dbReference>
<protein>
    <recommendedName>
        <fullName evidence="4">BPTI/Kunitz inhibitor domain-containing protein</fullName>
    </recommendedName>
</protein>
<gene>
    <name evidence="2" type="ORF">QR680_015239</name>
</gene>
<reference evidence="2" key="1">
    <citation type="submission" date="2023-06" db="EMBL/GenBank/DDBJ databases">
        <title>Genomic analysis of the entomopathogenic nematode Steinernema hermaphroditum.</title>
        <authorList>
            <person name="Schwarz E.M."/>
            <person name="Heppert J.K."/>
            <person name="Baniya A."/>
            <person name="Schwartz H.T."/>
            <person name="Tan C.-H."/>
            <person name="Antoshechkin I."/>
            <person name="Sternberg P.W."/>
            <person name="Goodrich-Blair H."/>
            <person name="Dillman A.R."/>
        </authorList>
    </citation>
    <scope>NUCLEOTIDE SEQUENCE</scope>
    <source>
        <strain evidence="2">PS9179</strain>
        <tissue evidence="2">Whole animal</tissue>
    </source>
</reference>
<evidence type="ECO:0000313" key="3">
    <source>
        <dbReference type="Proteomes" id="UP001175271"/>
    </source>
</evidence>
<feature type="signal peptide" evidence="1">
    <location>
        <begin position="1"/>
        <end position="19"/>
    </location>
</feature>
<dbReference type="SUPFAM" id="SSF57362">
    <property type="entry name" value="BPTI-like"/>
    <property type="match status" value="1"/>
</dbReference>
<comment type="caution">
    <text evidence="2">The sequence shown here is derived from an EMBL/GenBank/DDBJ whole genome shotgun (WGS) entry which is preliminary data.</text>
</comment>
<proteinExistence type="predicted"/>
<dbReference type="AlphaFoldDB" id="A0AA39LKH6"/>
<organism evidence="2 3">
    <name type="scientific">Steinernema hermaphroditum</name>
    <dbReference type="NCBI Taxonomy" id="289476"/>
    <lineage>
        <taxon>Eukaryota</taxon>
        <taxon>Metazoa</taxon>
        <taxon>Ecdysozoa</taxon>
        <taxon>Nematoda</taxon>
        <taxon>Chromadorea</taxon>
        <taxon>Rhabditida</taxon>
        <taxon>Tylenchina</taxon>
        <taxon>Panagrolaimomorpha</taxon>
        <taxon>Strongyloidoidea</taxon>
        <taxon>Steinernematidae</taxon>
        <taxon>Steinernema</taxon>
    </lineage>
</organism>
<keyword evidence="3" id="KW-1185">Reference proteome</keyword>
<name>A0AA39LKH6_9BILA</name>
<dbReference type="Proteomes" id="UP001175271">
    <property type="component" value="Unassembled WGS sequence"/>
</dbReference>
<evidence type="ECO:0000256" key="1">
    <source>
        <dbReference type="SAM" id="SignalP"/>
    </source>
</evidence>
<feature type="chain" id="PRO_5041368712" description="BPTI/Kunitz inhibitor domain-containing protein" evidence="1">
    <location>
        <begin position="20"/>
        <end position="105"/>
    </location>
</feature>
<evidence type="ECO:0000313" key="2">
    <source>
        <dbReference type="EMBL" id="KAK0400430.1"/>
    </source>
</evidence>
<evidence type="ECO:0008006" key="4">
    <source>
        <dbReference type="Google" id="ProtNLM"/>
    </source>
</evidence>
<accession>A0AA39LKH6</accession>
<keyword evidence="1" id="KW-0732">Signal</keyword>
<dbReference type="InterPro" id="IPR036880">
    <property type="entry name" value="Kunitz_BPTI_sf"/>
</dbReference>
<dbReference type="GO" id="GO:0004867">
    <property type="term" value="F:serine-type endopeptidase inhibitor activity"/>
    <property type="evidence" value="ECO:0007669"/>
    <property type="project" value="InterPro"/>
</dbReference>